<reference evidence="2 3" key="1">
    <citation type="submission" date="2023-11" db="EMBL/GenBank/DDBJ databases">
        <title>A Novel Polar Bacteriovorax (B. antarcticus) Isolated from the Biocrust in Antarctica.</title>
        <authorList>
            <person name="Mun W."/>
            <person name="Choi S.Y."/>
            <person name="Mitchell R.J."/>
        </authorList>
    </citation>
    <scope>NUCLEOTIDE SEQUENCE [LARGE SCALE GENOMIC DNA]</scope>
    <source>
        <strain evidence="2 3">PP10</strain>
    </source>
</reference>
<dbReference type="Proteomes" id="UP001302274">
    <property type="component" value="Unassembled WGS sequence"/>
</dbReference>
<evidence type="ECO:0008006" key="4">
    <source>
        <dbReference type="Google" id="ProtNLM"/>
    </source>
</evidence>
<keyword evidence="3" id="KW-1185">Reference proteome</keyword>
<protein>
    <recommendedName>
        <fullName evidence="4">DUF1570 domain-containing protein</fullName>
    </recommendedName>
</protein>
<accession>A0ABU5VS69</accession>
<feature type="signal peptide" evidence="1">
    <location>
        <begin position="1"/>
        <end position="24"/>
    </location>
</feature>
<dbReference type="EMBL" id="JAYGJQ010000001">
    <property type="protein sequence ID" value="MEA9355893.1"/>
    <property type="molecule type" value="Genomic_DNA"/>
</dbReference>
<comment type="caution">
    <text evidence="2">The sequence shown here is derived from an EMBL/GenBank/DDBJ whole genome shotgun (WGS) entry which is preliminary data.</text>
</comment>
<evidence type="ECO:0000313" key="3">
    <source>
        <dbReference type="Proteomes" id="UP001302274"/>
    </source>
</evidence>
<proteinExistence type="predicted"/>
<organism evidence="2 3">
    <name type="scientific">Bacteriovorax antarcticus</name>
    <dbReference type="NCBI Taxonomy" id="3088717"/>
    <lineage>
        <taxon>Bacteria</taxon>
        <taxon>Pseudomonadati</taxon>
        <taxon>Bdellovibrionota</taxon>
        <taxon>Bacteriovoracia</taxon>
        <taxon>Bacteriovoracales</taxon>
        <taxon>Bacteriovoracaceae</taxon>
        <taxon>Bacteriovorax</taxon>
    </lineage>
</organism>
<sequence>MKLFKSILYAVAMALFMSFQTASATGNLATFGIDKTVYSKMSEDQKNKLIQKIQELNEFIELQVKTKIPADLIDQTIDLKINISFTDKPGRDGLFVPQDSGEHKISIQLVQVYSNGIKALLAHEIFHAIHYQINPDEAAWVREGMAQVFEFITTNELNGRNTAAAIQNPMTPLLRTYDVENNDPAQYGHNQLYFYYLYTHCGKDNLFWKLAAGQSHTGVKGSFLIDAILTEMNLAKPECKDFTESAITFEVAKAHNQFQFANKESREQFFLYPSVITPKFTETISPSDLKSTIQDLPVLSSFRMPLKKYILQKGECKNCAIYFAETDFPFGVSESTPSNPALYDIILVKLRRN</sequence>
<evidence type="ECO:0000256" key="1">
    <source>
        <dbReference type="SAM" id="SignalP"/>
    </source>
</evidence>
<dbReference type="RefSeq" id="WP_323575536.1">
    <property type="nucleotide sequence ID" value="NZ_JAYGJQ010000001.1"/>
</dbReference>
<feature type="chain" id="PRO_5046668861" description="DUF1570 domain-containing protein" evidence="1">
    <location>
        <begin position="25"/>
        <end position="353"/>
    </location>
</feature>
<name>A0ABU5VS69_9BACT</name>
<gene>
    <name evidence="2" type="ORF">SHI21_06765</name>
</gene>
<evidence type="ECO:0000313" key="2">
    <source>
        <dbReference type="EMBL" id="MEA9355893.1"/>
    </source>
</evidence>
<keyword evidence="1" id="KW-0732">Signal</keyword>